<dbReference type="InterPro" id="IPR002656">
    <property type="entry name" value="Acyl_transf_3_dom"/>
</dbReference>
<dbReference type="Pfam" id="PF01757">
    <property type="entry name" value="Acyl_transf_3"/>
    <property type="match status" value="1"/>
</dbReference>
<feature type="transmembrane region" description="Helical" evidence="1">
    <location>
        <begin position="329"/>
        <end position="347"/>
    </location>
</feature>
<protein>
    <submittedName>
        <fullName evidence="3">Acyltransferase</fullName>
    </submittedName>
</protein>
<feature type="domain" description="Acyltransferase 3" evidence="2">
    <location>
        <begin position="15"/>
        <end position="345"/>
    </location>
</feature>
<evidence type="ECO:0000256" key="1">
    <source>
        <dbReference type="SAM" id="Phobius"/>
    </source>
</evidence>
<gene>
    <name evidence="3" type="ORF">EYW49_02000</name>
</gene>
<dbReference type="Proteomes" id="UP000292781">
    <property type="component" value="Unassembled WGS sequence"/>
</dbReference>
<feature type="transmembrane region" description="Helical" evidence="1">
    <location>
        <begin position="295"/>
        <end position="317"/>
    </location>
</feature>
<keyword evidence="1" id="KW-1133">Transmembrane helix</keyword>
<evidence type="ECO:0000259" key="2">
    <source>
        <dbReference type="Pfam" id="PF01757"/>
    </source>
</evidence>
<name>A0A4Q9VXE1_9HYPH</name>
<keyword evidence="4" id="KW-1185">Reference proteome</keyword>
<dbReference type="GO" id="GO:0009103">
    <property type="term" value="P:lipopolysaccharide biosynthetic process"/>
    <property type="evidence" value="ECO:0007669"/>
    <property type="project" value="TreeGrafter"/>
</dbReference>
<feature type="transmembrane region" description="Helical" evidence="1">
    <location>
        <begin position="200"/>
        <end position="220"/>
    </location>
</feature>
<proteinExistence type="predicted"/>
<dbReference type="PANTHER" id="PTHR23028">
    <property type="entry name" value="ACETYLTRANSFERASE"/>
    <property type="match status" value="1"/>
</dbReference>
<keyword evidence="1" id="KW-0472">Membrane</keyword>
<dbReference type="EMBL" id="SJFN01000002">
    <property type="protein sequence ID" value="TBW40951.1"/>
    <property type="molecule type" value="Genomic_DNA"/>
</dbReference>
<dbReference type="GO" id="GO:0016747">
    <property type="term" value="F:acyltransferase activity, transferring groups other than amino-acyl groups"/>
    <property type="evidence" value="ECO:0007669"/>
    <property type="project" value="InterPro"/>
</dbReference>
<evidence type="ECO:0000313" key="3">
    <source>
        <dbReference type="EMBL" id="TBW40951.1"/>
    </source>
</evidence>
<feature type="transmembrane region" description="Helical" evidence="1">
    <location>
        <begin position="257"/>
        <end position="274"/>
    </location>
</feature>
<organism evidence="3 4">
    <name type="scientific">Siculibacillus lacustris</name>
    <dbReference type="NCBI Taxonomy" id="1549641"/>
    <lineage>
        <taxon>Bacteria</taxon>
        <taxon>Pseudomonadati</taxon>
        <taxon>Pseudomonadota</taxon>
        <taxon>Alphaproteobacteria</taxon>
        <taxon>Hyphomicrobiales</taxon>
        <taxon>Ancalomicrobiaceae</taxon>
        <taxon>Siculibacillus</taxon>
    </lineage>
</organism>
<feature type="transmembrane region" description="Helical" evidence="1">
    <location>
        <begin position="232"/>
        <end position="251"/>
    </location>
</feature>
<accession>A0A4Q9VXE1</accession>
<dbReference type="PANTHER" id="PTHR23028:SF53">
    <property type="entry name" value="ACYL_TRANSF_3 DOMAIN-CONTAINING PROTEIN"/>
    <property type="match status" value="1"/>
</dbReference>
<keyword evidence="3" id="KW-0808">Transferase</keyword>
<feature type="transmembrane region" description="Helical" evidence="1">
    <location>
        <begin position="174"/>
        <end position="194"/>
    </location>
</feature>
<reference evidence="3 4" key="1">
    <citation type="submission" date="2019-02" db="EMBL/GenBank/DDBJ databases">
        <title>Siculibacillus lacustris gen. nov., sp. nov., a new rosette-forming bacterium isolated from a freshwater crater lake (Lake St. Ana, Romania).</title>
        <authorList>
            <person name="Felfoldi T."/>
            <person name="Marton Z."/>
            <person name="Szabo A."/>
            <person name="Mentes A."/>
            <person name="Boka K."/>
            <person name="Marialigeti K."/>
            <person name="Mathe I."/>
            <person name="Koncz M."/>
            <person name="Schumann P."/>
            <person name="Toth E."/>
        </authorList>
    </citation>
    <scope>NUCLEOTIDE SEQUENCE [LARGE SCALE GENOMIC DNA]</scope>
    <source>
        <strain evidence="3 4">SA-279</strain>
    </source>
</reference>
<feature type="transmembrane region" description="Helical" evidence="1">
    <location>
        <begin position="93"/>
        <end position="113"/>
    </location>
</feature>
<keyword evidence="1" id="KW-0812">Transmembrane</keyword>
<dbReference type="GO" id="GO:0016020">
    <property type="term" value="C:membrane"/>
    <property type="evidence" value="ECO:0007669"/>
    <property type="project" value="TreeGrafter"/>
</dbReference>
<dbReference type="OrthoDB" id="9767863at2"/>
<sequence length="371" mass="40095">MRPQSAAQGDGYVWQIDVLRLVFAVMVVVGHAYVLVHELHPGWSPWPMSRLVTGGLWVSGFFVLSGYCIERAGGGRADRDVATYLVARLTRILPLYAVFLAVVGIGELGLAAVGGRPVMWEPHEINLIWQAGMLQGILDPYGAYNASWSLTHELLSYLAWGACLALVPARRRRLVAFALAFALLAPGVAAHAAIGTRASYTLVSLPLYFFFWLLGSLAATDVDRIRDGHGRRFGAAVLAIAGTVALWNLFQPRWGDTVWMVFWSLALAAALWLLPPRPGGVRPRPSPRLLAIARVAGLASYPIYLGHGIALIAAGTVVNHLDAAPPPEVLFPVYVAVAVGFAVIVGYPAEVRTLAWRAGVLRRRRAADAGE</sequence>
<keyword evidence="3" id="KW-0012">Acyltransferase</keyword>
<feature type="transmembrane region" description="Helical" evidence="1">
    <location>
        <begin position="48"/>
        <end position="69"/>
    </location>
</feature>
<dbReference type="AlphaFoldDB" id="A0A4Q9VXE1"/>
<evidence type="ECO:0000313" key="4">
    <source>
        <dbReference type="Proteomes" id="UP000292781"/>
    </source>
</evidence>
<feature type="transmembrane region" description="Helical" evidence="1">
    <location>
        <begin position="148"/>
        <end position="167"/>
    </location>
</feature>
<comment type="caution">
    <text evidence="3">The sequence shown here is derived from an EMBL/GenBank/DDBJ whole genome shotgun (WGS) entry which is preliminary data.</text>
</comment>
<dbReference type="InterPro" id="IPR050879">
    <property type="entry name" value="Acyltransferase_3"/>
</dbReference>
<dbReference type="RefSeq" id="WP_131305432.1">
    <property type="nucleotide sequence ID" value="NZ_SJFN01000002.1"/>
</dbReference>
<feature type="transmembrane region" description="Helical" evidence="1">
    <location>
        <begin position="12"/>
        <end position="36"/>
    </location>
</feature>